<organism evidence="7">
    <name type="scientific">Lactobacillus helveticus</name>
    <name type="common">Lactobacillus suntoryeus</name>
    <dbReference type="NCBI Taxonomy" id="1587"/>
    <lineage>
        <taxon>Bacteria</taxon>
        <taxon>Bacillati</taxon>
        <taxon>Bacillota</taxon>
        <taxon>Bacilli</taxon>
        <taxon>Lactobacillales</taxon>
        <taxon>Lactobacillaceae</taxon>
        <taxon>Lactobacillus</taxon>
    </lineage>
</organism>
<gene>
    <name evidence="7" type="primary">ripA</name>
    <name evidence="7" type="ORF">BDKNPLJD_00227</name>
    <name evidence="6" type="ORF">LHEJCM1062_01100</name>
</gene>
<dbReference type="InterPro" id="IPR000064">
    <property type="entry name" value="NLP_P60_dom"/>
</dbReference>
<reference evidence="6" key="2">
    <citation type="submission" date="2020-07" db="EMBL/GenBank/DDBJ databases">
        <title>Draft genome sequence of Lactobacillus helveticus strain JCM 1062.</title>
        <authorList>
            <person name="Endo A."/>
            <person name="Maeno S."/>
            <person name="Kido Y."/>
        </authorList>
    </citation>
    <scope>NUCLEOTIDE SEQUENCE</scope>
    <source>
        <strain evidence="6">JCM 1062</strain>
    </source>
</reference>
<dbReference type="EMBL" id="BLYV01000038">
    <property type="protein sequence ID" value="GFP12238.1"/>
    <property type="molecule type" value="Genomic_DNA"/>
</dbReference>
<evidence type="ECO:0000313" key="7">
    <source>
        <dbReference type="EMBL" id="SPB22013.1"/>
    </source>
</evidence>
<evidence type="ECO:0000259" key="5">
    <source>
        <dbReference type="PROSITE" id="PS51935"/>
    </source>
</evidence>
<reference evidence="7" key="1">
    <citation type="submission" date="2018-01" db="EMBL/GenBank/DDBJ databases">
        <authorList>
            <person name="Gaut B.S."/>
            <person name="Morton B.R."/>
            <person name="Clegg M.T."/>
            <person name="Duvall M.R."/>
        </authorList>
    </citation>
    <scope>NUCLEOTIDE SEQUENCE</scope>
    <source>
        <strain evidence="7">Lactobacillus helveticus</strain>
    </source>
</reference>
<dbReference type="Gene3D" id="3.90.1720.10">
    <property type="entry name" value="endopeptidase domain like (from Nostoc punctiforme)"/>
    <property type="match status" value="1"/>
</dbReference>
<evidence type="ECO:0000256" key="3">
    <source>
        <dbReference type="ARBA" id="ARBA00022801"/>
    </source>
</evidence>
<feature type="domain" description="NlpC/P60" evidence="5">
    <location>
        <begin position="27"/>
        <end position="165"/>
    </location>
</feature>
<dbReference type="GO" id="GO:0006508">
    <property type="term" value="P:proteolysis"/>
    <property type="evidence" value="ECO:0007669"/>
    <property type="project" value="UniProtKB-KW"/>
</dbReference>
<keyword evidence="4" id="KW-0788">Thiol protease</keyword>
<dbReference type="InterPro" id="IPR038765">
    <property type="entry name" value="Papain-like_cys_pep_sf"/>
</dbReference>
<dbReference type="EMBL" id="OGTV01000007">
    <property type="protein sequence ID" value="SPB22013.1"/>
    <property type="molecule type" value="Genomic_DNA"/>
</dbReference>
<sequence length="165" mass="18423">MGFSKKSWYGIDSYVAPLKAKAWQGRKAHVEAMINQAYKYMGKPWLAGCSSSPAYGVDCSGLVMQGLYAGGISPVPTSSIGHAHPGNEWNSRNLWADKHLKRVAYSQRRRGDLVFYYQPGTHTIWHVAIYLGNNRVIESWPPCVMVAPISNNQRNVIAGIKRPFI</sequence>
<evidence type="ECO:0000313" key="6">
    <source>
        <dbReference type="EMBL" id="GFP12238.1"/>
    </source>
</evidence>
<evidence type="ECO:0000256" key="4">
    <source>
        <dbReference type="ARBA" id="ARBA00022807"/>
    </source>
</evidence>
<dbReference type="Pfam" id="PF00877">
    <property type="entry name" value="NLPC_P60"/>
    <property type="match status" value="1"/>
</dbReference>
<dbReference type="GO" id="GO:0008234">
    <property type="term" value="F:cysteine-type peptidase activity"/>
    <property type="evidence" value="ECO:0007669"/>
    <property type="project" value="UniProtKB-KW"/>
</dbReference>
<keyword evidence="2" id="KW-0645">Protease</keyword>
<dbReference type="PANTHER" id="PTHR47359">
    <property type="entry name" value="PEPTIDOGLYCAN DL-ENDOPEPTIDASE CWLO"/>
    <property type="match status" value="1"/>
</dbReference>
<dbReference type="PANTHER" id="PTHR47359:SF3">
    <property type="entry name" value="NLP_P60 DOMAIN-CONTAINING PROTEIN-RELATED"/>
    <property type="match status" value="1"/>
</dbReference>
<comment type="similarity">
    <text evidence="1">Belongs to the peptidase C40 family.</text>
</comment>
<dbReference type="PROSITE" id="PS51935">
    <property type="entry name" value="NLPC_P60"/>
    <property type="match status" value="1"/>
</dbReference>
<dbReference type="Proteomes" id="UP000630086">
    <property type="component" value="Unassembled WGS sequence"/>
</dbReference>
<dbReference type="AlphaFoldDB" id="A0A2X0R959"/>
<keyword evidence="3" id="KW-0378">Hydrolase</keyword>
<evidence type="ECO:0000256" key="2">
    <source>
        <dbReference type="ARBA" id="ARBA00022670"/>
    </source>
</evidence>
<evidence type="ECO:0000256" key="1">
    <source>
        <dbReference type="ARBA" id="ARBA00007074"/>
    </source>
</evidence>
<name>A0A2X0R959_LACHE</name>
<protein>
    <submittedName>
        <fullName evidence="7">Peptidoglycan endopeptidase RipA</fullName>
    </submittedName>
</protein>
<proteinExistence type="inferred from homology"/>
<dbReference type="InterPro" id="IPR051794">
    <property type="entry name" value="PG_Endopeptidase_C40"/>
</dbReference>
<accession>A0A2X0R959</accession>
<dbReference type="SUPFAM" id="SSF54001">
    <property type="entry name" value="Cysteine proteinases"/>
    <property type="match status" value="1"/>
</dbReference>